<proteinExistence type="predicted"/>
<protein>
    <submittedName>
        <fullName evidence="2">Uncharacterized protein</fullName>
    </submittedName>
</protein>
<dbReference type="Proteomes" id="UP000192491">
    <property type="component" value="Unassembled WGS sequence"/>
</dbReference>
<reference evidence="2 3" key="1">
    <citation type="submission" date="2017-01" db="EMBL/GenBank/DDBJ databases">
        <title>Novel large sulfur bacteria in the metagenomes of groundwater-fed chemosynthetic microbial mats in the Lake Huron basin.</title>
        <authorList>
            <person name="Sharrar A.M."/>
            <person name="Flood B.E."/>
            <person name="Bailey J.V."/>
            <person name="Jones D.S."/>
            <person name="Biddanda B."/>
            <person name="Ruberg S.A."/>
            <person name="Marcus D.N."/>
            <person name="Dick G.J."/>
        </authorList>
    </citation>
    <scope>NUCLEOTIDE SEQUENCE [LARGE SCALE GENOMIC DNA]</scope>
    <source>
        <strain evidence="2">A8</strain>
    </source>
</reference>
<dbReference type="EMBL" id="MTEJ01000027">
    <property type="protein sequence ID" value="OQX14539.1"/>
    <property type="molecule type" value="Genomic_DNA"/>
</dbReference>
<evidence type="ECO:0000313" key="2">
    <source>
        <dbReference type="EMBL" id="OQX14539.1"/>
    </source>
</evidence>
<dbReference type="AlphaFoldDB" id="A0A1Y1QVI6"/>
<name>A0A1Y1QVI6_9GAMM</name>
<evidence type="ECO:0000313" key="3">
    <source>
        <dbReference type="Proteomes" id="UP000192491"/>
    </source>
</evidence>
<gene>
    <name evidence="2" type="ORF">BWK73_09090</name>
</gene>
<organism evidence="2 3">
    <name type="scientific">Thiothrix lacustris</name>
    <dbReference type="NCBI Taxonomy" id="525917"/>
    <lineage>
        <taxon>Bacteria</taxon>
        <taxon>Pseudomonadati</taxon>
        <taxon>Pseudomonadota</taxon>
        <taxon>Gammaproteobacteria</taxon>
        <taxon>Thiotrichales</taxon>
        <taxon>Thiotrichaceae</taxon>
        <taxon>Thiothrix</taxon>
    </lineage>
</organism>
<feature type="coiled-coil region" evidence="1">
    <location>
        <begin position="96"/>
        <end position="123"/>
    </location>
</feature>
<sequence length="136" mass="15589">MLKWECEQDEGVDIYIAPAFGGHYELTVAHKLKKPIVNLLFKVRGGFWIPGRQSYSLDEVEKAKEDAAEHALSWIKELMPDDAIDFIEYRRRGRVLQAMNTLIQGLSANLNQANHDIESTEGELTIFLEESRRLLS</sequence>
<keyword evidence="1" id="KW-0175">Coiled coil</keyword>
<evidence type="ECO:0000256" key="1">
    <source>
        <dbReference type="SAM" id="Coils"/>
    </source>
</evidence>
<accession>A0A1Y1QVI6</accession>
<comment type="caution">
    <text evidence="2">The sequence shown here is derived from an EMBL/GenBank/DDBJ whole genome shotgun (WGS) entry which is preliminary data.</text>
</comment>